<organism evidence="2 3">
    <name type="scientific">Psychrobacillus glaciei</name>
    <dbReference type="NCBI Taxonomy" id="2283160"/>
    <lineage>
        <taxon>Bacteria</taxon>
        <taxon>Bacillati</taxon>
        <taxon>Bacillota</taxon>
        <taxon>Bacilli</taxon>
        <taxon>Bacillales</taxon>
        <taxon>Bacillaceae</taxon>
        <taxon>Psychrobacillus</taxon>
    </lineage>
</organism>
<name>A0A5J6SPY1_9BACI</name>
<evidence type="ECO:0000313" key="3">
    <source>
        <dbReference type="Proteomes" id="UP000325517"/>
    </source>
</evidence>
<dbReference type="EMBL" id="CP031223">
    <property type="protein sequence ID" value="QFG00006.1"/>
    <property type="molecule type" value="Genomic_DNA"/>
</dbReference>
<proteinExistence type="predicted"/>
<evidence type="ECO:0000256" key="1">
    <source>
        <dbReference type="SAM" id="Phobius"/>
    </source>
</evidence>
<dbReference type="Proteomes" id="UP000325517">
    <property type="component" value="Chromosome"/>
</dbReference>
<sequence>MSFKIILQLSVACMFLVFSTLVAWYEGSEIVHTPWEWKYTAIFSEMVHGPVKQGTDILIIDYFVYAAKFASSFPLLMLLSSTYIIILLGYALLKRKGKKFPYFLSCIGVLFIVLSVLVPSSPTIGLKSFFNCFLLMGILLIVIALLKLFNIMMFQKRLL</sequence>
<keyword evidence="3" id="KW-1185">Reference proteome</keyword>
<feature type="transmembrane region" description="Helical" evidence="1">
    <location>
        <begin position="73"/>
        <end position="93"/>
    </location>
</feature>
<keyword evidence="1" id="KW-0812">Transmembrane</keyword>
<dbReference type="AlphaFoldDB" id="A0A5J6SPY1"/>
<reference evidence="2 3" key="1">
    <citation type="submission" date="2018-07" db="EMBL/GenBank/DDBJ databases">
        <title>Complete genome sequence of Psychrobacillus sp. PB01, isolated from iceberg, and comparative genome analysis of Psychrobacillus strains.</title>
        <authorList>
            <person name="Lee P.C."/>
        </authorList>
    </citation>
    <scope>NUCLEOTIDE SEQUENCE [LARGE SCALE GENOMIC DNA]</scope>
    <source>
        <strain evidence="2 3">PB01</strain>
    </source>
</reference>
<accession>A0A5J6SPY1</accession>
<dbReference type="KEGG" id="psyo:PB01_14880"/>
<feature type="transmembrane region" description="Helical" evidence="1">
    <location>
        <begin position="5"/>
        <end position="25"/>
    </location>
</feature>
<dbReference type="Pfam" id="PF14154">
    <property type="entry name" value="DUF4306"/>
    <property type="match status" value="1"/>
</dbReference>
<keyword evidence="1" id="KW-1133">Transmembrane helix</keyword>
<evidence type="ECO:0000313" key="2">
    <source>
        <dbReference type="EMBL" id="QFG00006.1"/>
    </source>
</evidence>
<keyword evidence="1" id="KW-0472">Membrane</keyword>
<dbReference type="InterPro" id="IPR025440">
    <property type="entry name" value="DUF4306"/>
</dbReference>
<dbReference type="RefSeq" id="WP_151700898.1">
    <property type="nucleotide sequence ID" value="NZ_CP031223.1"/>
</dbReference>
<dbReference type="OrthoDB" id="2721142at2"/>
<protein>
    <submittedName>
        <fullName evidence="2">DUF4306 domain-containing protein</fullName>
    </submittedName>
</protein>
<feature type="transmembrane region" description="Helical" evidence="1">
    <location>
        <begin position="124"/>
        <end position="149"/>
    </location>
</feature>
<feature type="transmembrane region" description="Helical" evidence="1">
    <location>
        <begin position="100"/>
        <end position="118"/>
    </location>
</feature>
<gene>
    <name evidence="2" type="ORF">PB01_14880</name>
</gene>